<name>A0A511T5V8_MYXFU</name>
<dbReference type="OrthoDB" id="5384655at2"/>
<dbReference type="AlphaFoldDB" id="A0A511T5V8"/>
<protein>
    <submittedName>
        <fullName evidence="1">Uncharacterized protein</fullName>
    </submittedName>
</protein>
<gene>
    <name evidence="1" type="ORF">MFU01_40300</name>
    <name evidence="2" type="ORF">SAMN05443572_105250</name>
</gene>
<evidence type="ECO:0000313" key="3">
    <source>
        <dbReference type="Proteomes" id="UP000183760"/>
    </source>
</evidence>
<evidence type="ECO:0000313" key="1">
    <source>
        <dbReference type="EMBL" id="GEN08993.1"/>
    </source>
</evidence>
<evidence type="ECO:0000313" key="2">
    <source>
        <dbReference type="EMBL" id="SEU14107.1"/>
    </source>
</evidence>
<reference evidence="2 3" key="1">
    <citation type="submission" date="2016-10" db="EMBL/GenBank/DDBJ databases">
        <authorList>
            <person name="Varghese N."/>
            <person name="Submissions S."/>
        </authorList>
    </citation>
    <scope>NUCLEOTIDE SEQUENCE [LARGE SCALE GENOMIC DNA]</scope>
    <source>
        <strain evidence="2 3">DSM 16525</strain>
    </source>
</reference>
<evidence type="ECO:0000313" key="4">
    <source>
        <dbReference type="Proteomes" id="UP000321514"/>
    </source>
</evidence>
<accession>A0A511T5V8</accession>
<comment type="caution">
    <text evidence="1">The sequence shown here is derived from an EMBL/GenBank/DDBJ whole genome shotgun (WGS) entry which is preliminary data.</text>
</comment>
<sequence>MSLPDIHGVADTATSFISDYLVEHGYFTPSDELDENDDGALRLSLYRALPDQTAPGTIVYTFIYGSKVEKDGPELQQWVQQIMTALKQAHPEVSRFKSTIELDAWNC</sequence>
<dbReference type="Proteomes" id="UP000183760">
    <property type="component" value="Unassembled WGS sequence"/>
</dbReference>
<keyword evidence="3" id="KW-1185">Reference proteome</keyword>
<dbReference type="RefSeq" id="WP_074954998.1">
    <property type="nucleotide sequence ID" value="NZ_BJXR01000031.1"/>
</dbReference>
<dbReference type="Proteomes" id="UP000321514">
    <property type="component" value="Unassembled WGS sequence"/>
</dbReference>
<dbReference type="EMBL" id="BJXR01000031">
    <property type="protein sequence ID" value="GEN08993.1"/>
    <property type="molecule type" value="Genomic_DNA"/>
</dbReference>
<reference evidence="1 4" key="2">
    <citation type="submission" date="2019-07" db="EMBL/GenBank/DDBJ databases">
        <title>Whole genome shotgun sequence of Myxococcus fulvus NBRC 100333.</title>
        <authorList>
            <person name="Hosoyama A."/>
            <person name="Uohara A."/>
            <person name="Ohji S."/>
            <person name="Ichikawa N."/>
        </authorList>
    </citation>
    <scope>NUCLEOTIDE SEQUENCE [LARGE SCALE GENOMIC DNA]</scope>
    <source>
        <strain evidence="1 4">NBRC 100333</strain>
    </source>
</reference>
<proteinExistence type="predicted"/>
<dbReference type="EMBL" id="FOIB01000005">
    <property type="protein sequence ID" value="SEU14107.1"/>
    <property type="molecule type" value="Genomic_DNA"/>
</dbReference>
<organism evidence="1 4">
    <name type="scientific">Myxococcus fulvus</name>
    <dbReference type="NCBI Taxonomy" id="33"/>
    <lineage>
        <taxon>Bacteria</taxon>
        <taxon>Pseudomonadati</taxon>
        <taxon>Myxococcota</taxon>
        <taxon>Myxococcia</taxon>
        <taxon>Myxococcales</taxon>
        <taxon>Cystobacterineae</taxon>
        <taxon>Myxococcaceae</taxon>
        <taxon>Myxococcus</taxon>
    </lineage>
</organism>